<keyword evidence="2 6" id="KW-0812">Transmembrane</keyword>
<comment type="subcellular location">
    <subcellularLocation>
        <location evidence="1">Membrane</location>
        <topology evidence="1">Multi-pass membrane protein</topology>
    </subcellularLocation>
</comment>
<dbReference type="Pfam" id="PF13515">
    <property type="entry name" value="FUSC_2"/>
    <property type="match status" value="1"/>
</dbReference>
<evidence type="ECO:0000256" key="6">
    <source>
        <dbReference type="SAM" id="Phobius"/>
    </source>
</evidence>
<dbReference type="EMBL" id="CZKA01000024">
    <property type="protein sequence ID" value="CUR55781.1"/>
    <property type="molecule type" value="Genomic_DNA"/>
</dbReference>
<name>A0A2P2C1A8_9ZZZZ</name>
<keyword evidence="4 6" id="KW-0472">Membrane</keyword>
<dbReference type="GO" id="GO:0016020">
    <property type="term" value="C:membrane"/>
    <property type="evidence" value="ECO:0007669"/>
    <property type="project" value="UniProtKB-SubCell"/>
</dbReference>
<reference evidence="8" key="1">
    <citation type="submission" date="2015-08" db="EMBL/GenBank/DDBJ databases">
        <authorList>
            <person name="Babu N.S."/>
            <person name="Beckwith C.J."/>
            <person name="Beseler K.G."/>
            <person name="Brison A."/>
            <person name="Carone J.V."/>
            <person name="Caskin T.P."/>
            <person name="Diamond M."/>
            <person name="Durham M.E."/>
            <person name="Foxe J.M."/>
            <person name="Go M."/>
            <person name="Henderson B.A."/>
            <person name="Jones I.B."/>
            <person name="McGettigan J.A."/>
            <person name="Micheletti S.J."/>
            <person name="Nasrallah M.E."/>
            <person name="Ortiz D."/>
            <person name="Piller C.R."/>
            <person name="Privatt S.R."/>
            <person name="Schneider S.L."/>
            <person name="Sharp S."/>
            <person name="Smith T.C."/>
            <person name="Stanton J.D."/>
            <person name="Ullery H.E."/>
            <person name="Wilson R.J."/>
            <person name="Serrano M.G."/>
            <person name="Buck G."/>
            <person name="Lee V."/>
            <person name="Wang Y."/>
            <person name="Carvalho R."/>
            <person name="Voegtly L."/>
            <person name="Shi R."/>
            <person name="Duckworth R."/>
            <person name="Johnson A."/>
            <person name="Loviza R."/>
            <person name="Walstead R."/>
            <person name="Shah Z."/>
            <person name="Kiflezghi M."/>
            <person name="Wade K."/>
            <person name="Ball S.L."/>
            <person name="Bradley K.W."/>
            <person name="Asai D.J."/>
            <person name="Bowman C.A."/>
            <person name="Russell D.A."/>
            <person name="Pope W.H."/>
            <person name="Jacobs-Sera D."/>
            <person name="Hendrix R.W."/>
            <person name="Hatfull G.F."/>
        </authorList>
    </citation>
    <scope>NUCLEOTIDE SEQUENCE</scope>
</reference>
<sequence>MGRQTRDDSSGSSSRSWRHAVGDRLGQLRKDGRASAASSVRITIAAVASYVVATLVFPGSLPLLAPLTAMLVVQVTPVSLLASGVERVVAVVTGVALAVAFASVAPLEWWSLGILIFVSVVIGHLLRLGANLLEVPISAMLVLGVGAFSAESAAWDRIAETLVGAAVGVLGNLLFPPKVASGTAADSIDDLAGQVSGLLDRAAEELADTVTQRQDLAVAARPWLDRARRITEENLALSASALAHAEQGRRLNVRALGTPDVGPGLRQGLEALEHSALAVRSMFRTVIDVSAGPPGIDVEESEDVLLGLAQTFRELAAGIAAFGALVRNEAGTAKRLGAGDIRALSEALEGMSEARARLDDLLMSADTPALAELQAVVATTIRRLSAEMDLQQRVRRQIQLGQESRTRPAYLGRPAEKPPRSDAEEAIAEAETLPLPRLGRGGRHPQG</sequence>
<evidence type="ECO:0000256" key="1">
    <source>
        <dbReference type="ARBA" id="ARBA00004141"/>
    </source>
</evidence>
<feature type="region of interest" description="Disordered" evidence="5">
    <location>
        <begin position="399"/>
        <end position="447"/>
    </location>
</feature>
<gene>
    <name evidence="8" type="ORF">NOCA2300013</name>
</gene>
<evidence type="ECO:0000256" key="5">
    <source>
        <dbReference type="SAM" id="MobiDB-lite"/>
    </source>
</evidence>
<evidence type="ECO:0000259" key="7">
    <source>
        <dbReference type="Pfam" id="PF13515"/>
    </source>
</evidence>
<evidence type="ECO:0000313" key="8">
    <source>
        <dbReference type="EMBL" id="CUR55781.1"/>
    </source>
</evidence>
<keyword evidence="3 6" id="KW-1133">Transmembrane helix</keyword>
<dbReference type="InterPro" id="IPR049453">
    <property type="entry name" value="Memb_transporter_dom"/>
</dbReference>
<evidence type="ECO:0000256" key="4">
    <source>
        <dbReference type="ARBA" id="ARBA00023136"/>
    </source>
</evidence>
<proteinExistence type="predicted"/>
<feature type="domain" description="Integral membrane bound transporter" evidence="7">
    <location>
        <begin position="52"/>
        <end position="170"/>
    </location>
</feature>
<feature type="transmembrane region" description="Helical" evidence="6">
    <location>
        <begin position="88"/>
        <end position="104"/>
    </location>
</feature>
<dbReference type="AlphaFoldDB" id="A0A2P2C1A8"/>
<feature type="transmembrane region" description="Helical" evidence="6">
    <location>
        <begin position="110"/>
        <end position="130"/>
    </location>
</feature>
<organism evidence="8">
    <name type="scientific">metagenome</name>
    <dbReference type="NCBI Taxonomy" id="256318"/>
    <lineage>
        <taxon>unclassified sequences</taxon>
        <taxon>metagenomes</taxon>
    </lineage>
</organism>
<evidence type="ECO:0000256" key="2">
    <source>
        <dbReference type="ARBA" id="ARBA00022692"/>
    </source>
</evidence>
<feature type="compositionally biased region" description="Basic and acidic residues" evidence="5">
    <location>
        <begin position="414"/>
        <end position="423"/>
    </location>
</feature>
<evidence type="ECO:0000256" key="3">
    <source>
        <dbReference type="ARBA" id="ARBA00022989"/>
    </source>
</evidence>
<protein>
    <submittedName>
        <fullName evidence="8">Putative Membrane protein-like protein</fullName>
    </submittedName>
</protein>
<accession>A0A2P2C1A8</accession>